<dbReference type="PANTHER" id="PTHR36433">
    <property type="entry name" value="HYPOTHETICAL CYTOSOLIC PROTEIN"/>
    <property type="match status" value="1"/>
</dbReference>
<accession>A0A0G8EDG9</accession>
<dbReference type="PROSITE" id="PS51257">
    <property type="entry name" value="PROKAR_LIPOPROTEIN"/>
    <property type="match status" value="1"/>
</dbReference>
<dbReference type="AlphaFoldDB" id="A0A0G8EDG9"/>
<protein>
    <recommendedName>
        <fullName evidence="3">DUF1093 domain-containing protein</fullName>
    </recommendedName>
</protein>
<dbReference type="PATRIC" id="fig|1396.428.peg.2613"/>
<dbReference type="InterPro" id="IPR036166">
    <property type="entry name" value="YxeA-like_sf"/>
</dbReference>
<name>A0A0G8EDG9_BACCE</name>
<proteinExistence type="predicted"/>
<evidence type="ECO:0000313" key="2">
    <source>
        <dbReference type="Proteomes" id="UP000035214"/>
    </source>
</evidence>
<sequence length="124" mass="14335">MKKRFYILMLAMLFIIGLVGCEQWDRYSPFASETDVYGVVKEEAKRDPKAPKDVINYSYDLIGYDKDLNKIDLGFGSDNKFPIGTYIKAVKRGSDTRMHDISVIKKEDIPENILKELNEKFTTQ</sequence>
<dbReference type="RefSeq" id="WP_046956894.1">
    <property type="nucleotide sequence ID" value="NZ_LCYI01000062.1"/>
</dbReference>
<dbReference type="InterPro" id="IPR006542">
    <property type="entry name" value="DUF1093"/>
</dbReference>
<evidence type="ECO:0008006" key="3">
    <source>
        <dbReference type="Google" id="ProtNLM"/>
    </source>
</evidence>
<reference evidence="1 2" key="1">
    <citation type="submission" date="2015-04" db="EMBL/GenBank/DDBJ databases">
        <title>Draft Genome Sequences of Eight Spore-Forming Food Isolates of Bacillus cereus Genome sequencing.</title>
        <authorList>
            <person name="Krawcyk A.O."/>
            <person name="de Jong A."/>
            <person name="Eijlander R.T."/>
            <person name="Berendsen E.M."/>
            <person name="Holsappel S."/>
            <person name="Wells-Bennik M."/>
            <person name="Kuipers O.P."/>
        </authorList>
    </citation>
    <scope>NUCLEOTIDE SEQUENCE [LARGE SCALE GENOMIC DNA]</scope>
    <source>
        <strain evidence="1 2">B4077</strain>
    </source>
</reference>
<organism evidence="1 2">
    <name type="scientific">Bacillus cereus</name>
    <dbReference type="NCBI Taxonomy" id="1396"/>
    <lineage>
        <taxon>Bacteria</taxon>
        <taxon>Bacillati</taxon>
        <taxon>Bacillota</taxon>
        <taxon>Bacilli</taxon>
        <taxon>Bacillales</taxon>
        <taxon>Bacillaceae</taxon>
        <taxon>Bacillus</taxon>
        <taxon>Bacillus cereus group</taxon>
    </lineage>
</organism>
<dbReference type="Gene3D" id="2.40.50.480">
    <property type="match status" value="1"/>
</dbReference>
<evidence type="ECO:0000313" key="1">
    <source>
        <dbReference type="EMBL" id="KLA22308.1"/>
    </source>
</evidence>
<dbReference type="PANTHER" id="PTHR36433:SF2">
    <property type="entry name" value="YXEA FAMILY PROTEIN"/>
    <property type="match status" value="1"/>
</dbReference>
<comment type="caution">
    <text evidence="1">The sequence shown here is derived from an EMBL/GenBank/DDBJ whole genome shotgun (WGS) entry which is preliminary data.</text>
</comment>
<dbReference type="EMBL" id="LCYI01000062">
    <property type="protein sequence ID" value="KLA22308.1"/>
    <property type="molecule type" value="Genomic_DNA"/>
</dbReference>
<gene>
    <name evidence="1" type="ORF">B4077_3254</name>
</gene>
<dbReference type="SUPFAM" id="SSF159121">
    <property type="entry name" value="BC4932-like"/>
    <property type="match status" value="1"/>
</dbReference>
<dbReference type="Proteomes" id="UP000035214">
    <property type="component" value="Unassembled WGS sequence"/>
</dbReference>